<dbReference type="VEuPathDB" id="FungiDB:ASPGLDRAFT_1192861"/>
<evidence type="ECO:0000313" key="2">
    <source>
        <dbReference type="Proteomes" id="UP000184300"/>
    </source>
</evidence>
<gene>
    <name evidence="1" type="ORF">ASPGLDRAFT_1192861</name>
</gene>
<proteinExistence type="predicted"/>
<accession>A0A1L9V4D1</accession>
<name>A0A1L9V4D1_ASPGL</name>
<dbReference type="OrthoDB" id="4656735at2759"/>
<protein>
    <submittedName>
        <fullName evidence="1">Uncharacterized protein</fullName>
    </submittedName>
</protein>
<sequence>MVIRRIGTAAPKLPRFTFQCPAPGPGLFRFRDSKRHGETRALTLNRYSLTHIHTHTISPLSQPVLEPDSLTSPNFEFKILLFKRAWTDMECLGIPIDHRLRRLIQKARPINTNGDSEHIRILQKFGKALKMCIARATIFLHVILASDSNWHSRNQRPVWWLSCYDHIRHRIIQTVS</sequence>
<keyword evidence="2" id="KW-1185">Reference proteome</keyword>
<dbReference type="EMBL" id="KV878928">
    <property type="protein sequence ID" value="OJJ78770.1"/>
    <property type="molecule type" value="Genomic_DNA"/>
</dbReference>
<organism evidence="1 2">
    <name type="scientific">Aspergillus glaucus CBS 516.65</name>
    <dbReference type="NCBI Taxonomy" id="1160497"/>
    <lineage>
        <taxon>Eukaryota</taxon>
        <taxon>Fungi</taxon>
        <taxon>Dikarya</taxon>
        <taxon>Ascomycota</taxon>
        <taxon>Pezizomycotina</taxon>
        <taxon>Eurotiomycetes</taxon>
        <taxon>Eurotiomycetidae</taxon>
        <taxon>Eurotiales</taxon>
        <taxon>Aspergillaceae</taxon>
        <taxon>Aspergillus</taxon>
        <taxon>Aspergillus subgen. Aspergillus</taxon>
    </lineage>
</organism>
<reference evidence="2" key="1">
    <citation type="journal article" date="2017" name="Genome Biol.">
        <title>Comparative genomics reveals high biological diversity and specific adaptations in the industrially and medically important fungal genus Aspergillus.</title>
        <authorList>
            <person name="de Vries R.P."/>
            <person name="Riley R."/>
            <person name="Wiebenga A."/>
            <person name="Aguilar-Osorio G."/>
            <person name="Amillis S."/>
            <person name="Uchima C.A."/>
            <person name="Anderluh G."/>
            <person name="Asadollahi M."/>
            <person name="Askin M."/>
            <person name="Barry K."/>
            <person name="Battaglia E."/>
            <person name="Bayram O."/>
            <person name="Benocci T."/>
            <person name="Braus-Stromeyer S.A."/>
            <person name="Caldana C."/>
            <person name="Canovas D."/>
            <person name="Cerqueira G.C."/>
            <person name="Chen F."/>
            <person name="Chen W."/>
            <person name="Choi C."/>
            <person name="Clum A."/>
            <person name="Dos Santos R.A."/>
            <person name="Damasio A.R."/>
            <person name="Diallinas G."/>
            <person name="Emri T."/>
            <person name="Fekete E."/>
            <person name="Flipphi M."/>
            <person name="Freyberg S."/>
            <person name="Gallo A."/>
            <person name="Gournas C."/>
            <person name="Habgood R."/>
            <person name="Hainaut M."/>
            <person name="Harispe M.L."/>
            <person name="Henrissat B."/>
            <person name="Hilden K.S."/>
            <person name="Hope R."/>
            <person name="Hossain A."/>
            <person name="Karabika E."/>
            <person name="Karaffa L."/>
            <person name="Karanyi Z."/>
            <person name="Krasevec N."/>
            <person name="Kuo A."/>
            <person name="Kusch H."/>
            <person name="LaButti K."/>
            <person name="Lagendijk E.L."/>
            <person name="Lapidus A."/>
            <person name="Levasseur A."/>
            <person name="Lindquist E."/>
            <person name="Lipzen A."/>
            <person name="Logrieco A.F."/>
            <person name="MacCabe A."/>
            <person name="Maekelae M.R."/>
            <person name="Malavazi I."/>
            <person name="Melin P."/>
            <person name="Meyer V."/>
            <person name="Mielnichuk N."/>
            <person name="Miskei M."/>
            <person name="Molnar A.P."/>
            <person name="Mule G."/>
            <person name="Ngan C.Y."/>
            <person name="Orejas M."/>
            <person name="Orosz E."/>
            <person name="Ouedraogo J.P."/>
            <person name="Overkamp K.M."/>
            <person name="Park H.-S."/>
            <person name="Perrone G."/>
            <person name="Piumi F."/>
            <person name="Punt P.J."/>
            <person name="Ram A.F."/>
            <person name="Ramon A."/>
            <person name="Rauscher S."/>
            <person name="Record E."/>
            <person name="Riano-Pachon D.M."/>
            <person name="Robert V."/>
            <person name="Roehrig J."/>
            <person name="Ruller R."/>
            <person name="Salamov A."/>
            <person name="Salih N.S."/>
            <person name="Samson R.A."/>
            <person name="Sandor E."/>
            <person name="Sanguinetti M."/>
            <person name="Schuetze T."/>
            <person name="Sepcic K."/>
            <person name="Shelest E."/>
            <person name="Sherlock G."/>
            <person name="Sophianopoulou V."/>
            <person name="Squina F.M."/>
            <person name="Sun H."/>
            <person name="Susca A."/>
            <person name="Todd R.B."/>
            <person name="Tsang A."/>
            <person name="Unkles S.E."/>
            <person name="van de Wiele N."/>
            <person name="van Rossen-Uffink D."/>
            <person name="Oliveira J.V."/>
            <person name="Vesth T.C."/>
            <person name="Visser J."/>
            <person name="Yu J.-H."/>
            <person name="Zhou M."/>
            <person name="Andersen M.R."/>
            <person name="Archer D.B."/>
            <person name="Baker S.E."/>
            <person name="Benoit I."/>
            <person name="Brakhage A.A."/>
            <person name="Braus G.H."/>
            <person name="Fischer R."/>
            <person name="Frisvad J.C."/>
            <person name="Goldman G.H."/>
            <person name="Houbraken J."/>
            <person name="Oakley B."/>
            <person name="Pocsi I."/>
            <person name="Scazzocchio C."/>
            <person name="Seiboth B."/>
            <person name="vanKuyk P.A."/>
            <person name="Wortman J."/>
            <person name="Dyer P.S."/>
            <person name="Grigoriev I.V."/>
        </authorList>
    </citation>
    <scope>NUCLEOTIDE SEQUENCE [LARGE SCALE GENOMIC DNA]</scope>
    <source>
        <strain evidence="2">CBS 516.65</strain>
    </source>
</reference>
<dbReference type="AlphaFoldDB" id="A0A1L9V4D1"/>
<dbReference type="Proteomes" id="UP000184300">
    <property type="component" value="Unassembled WGS sequence"/>
</dbReference>
<dbReference type="RefSeq" id="XP_022395468.1">
    <property type="nucleotide sequence ID" value="XM_022540034.1"/>
</dbReference>
<evidence type="ECO:0000313" key="1">
    <source>
        <dbReference type="EMBL" id="OJJ78770.1"/>
    </source>
</evidence>
<dbReference type="GeneID" id="34456295"/>